<evidence type="ECO:0000313" key="2">
    <source>
        <dbReference type="EMBL" id="GIE49807.1"/>
    </source>
</evidence>
<evidence type="ECO:0000313" key="3">
    <source>
        <dbReference type="Proteomes" id="UP000647172"/>
    </source>
</evidence>
<keyword evidence="3" id="KW-1185">Reference proteome</keyword>
<comment type="caution">
    <text evidence="2">The sequence shown here is derived from an EMBL/GenBank/DDBJ whole genome shotgun (WGS) entry which is preliminary data.</text>
</comment>
<feature type="compositionally biased region" description="Low complexity" evidence="1">
    <location>
        <begin position="188"/>
        <end position="202"/>
    </location>
</feature>
<sequence>MTGRVVERDARTAYRSASVPSTGVSEPMPPHSQGAERRRGHRAGRTGSRWGLRALVIGGLAGAAWLLTGAAAHAADRDPAGEGLPLGSSLIGSVVPGDGRHAPLAHRIIPALEPLDSGRHRGSGPAATLAGRLLGTPAPATRSSDADPARGGIVGVVRGLTAPLHLAGEAVDTRIVPVIDPPEPGRPPAVTAPVTPARPSVTRVNGSGDLAADTSAVAADRVDAVRSAGPAGSAVDRDAKAQAAGPEPDRQRQAGKTVVRQHALAADRHWAAVTAAEPETVSETPDGDGPAPLRVHLGAANGVPASGSSTATEGGSAAILPAKVADSTVACHRLPITTDVEARRHDAEAPTVSPD</sequence>
<proteinExistence type="predicted"/>
<feature type="region of interest" description="Disordered" evidence="1">
    <location>
        <begin position="1"/>
        <end position="46"/>
    </location>
</feature>
<dbReference type="Proteomes" id="UP000647172">
    <property type="component" value="Unassembled WGS sequence"/>
</dbReference>
<dbReference type="EMBL" id="BOMQ01000041">
    <property type="protein sequence ID" value="GIE49807.1"/>
    <property type="molecule type" value="Genomic_DNA"/>
</dbReference>
<accession>A0A919MMF1</accession>
<reference evidence="2" key="1">
    <citation type="submission" date="2021-01" db="EMBL/GenBank/DDBJ databases">
        <title>Whole genome shotgun sequence of Actinoplanes nipponensis NBRC 14063.</title>
        <authorList>
            <person name="Komaki H."/>
            <person name="Tamura T."/>
        </authorList>
    </citation>
    <scope>NUCLEOTIDE SEQUENCE</scope>
    <source>
        <strain evidence="2">NBRC 14063</strain>
    </source>
</reference>
<name>A0A919MMF1_9ACTN</name>
<evidence type="ECO:0000256" key="1">
    <source>
        <dbReference type="SAM" id="MobiDB-lite"/>
    </source>
</evidence>
<feature type="region of interest" description="Disordered" evidence="1">
    <location>
        <begin position="228"/>
        <end position="258"/>
    </location>
</feature>
<feature type="region of interest" description="Disordered" evidence="1">
    <location>
        <begin position="180"/>
        <end position="208"/>
    </location>
</feature>
<organism evidence="2 3">
    <name type="scientific">Actinoplanes nipponensis</name>
    <dbReference type="NCBI Taxonomy" id="135950"/>
    <lineage>
        <taxon>Bacteria</taxon>
        <taxon>Bacillati</taxon>
        <taxon>Actinomycetota</taxon>
        <taxon>Actinomycetes</taxon>
        <taxon>Micromonosporales</taxon>
        <taxon>Micromonosporaceae</taxon>
        <taxon>Actinoplanes</taxon>
    </lineage>
</organism>
<protein>
    <submittedName>
        <fullName evidence="2">Uncharacterized protein</fullName>
    </submittedName>
</protein>
<gene>
    <name evidence="2" type="ORF">Ani05nite_33410</name>
</gene>
<feature type="compositionally biased region" description="Basic and acidic residues" evidence="1">
    <location>
        <begin position="1"/>
        <end position="12"/>
    </location>
</feature>
<dbReference type="AlphaFoldDB" id="A0A919MMF1"/>